<gene>
    <name evidence="2" type="ORF">BS297_06610</name>
    <name evidence="3" type="ORF">QIE55_30475</name>
</gene>
<feature type="chain" id="PRO_5041038558" evidence="1">
    <location>
        <begin position="27"/>
        <end position="192"/>
    </location>
</feature>
<sequence length="192" mass="18914">MKKQTKGAIAAAAAGALLLGGAGSLAMWSDSEVVGGGGAVTAGTLQLAPCAPVSGTGWQSTNPTVKPIADITAWRIVPTEVLTFDCTTSITADGDRLAATIAADTSTITAGTTAAPGATANQLKDNITATTVVTVGGTVVTAASPLTEADNGKPVTVKVTLTFADVQLLVAQGASVNLSNLAIKLQQQAIPA</sequence>
<name>A0A0C2WGZ5_RHOER</name>
<dbReference type="RefSeq" id="WP_007726829.1">
    <property type="nucleotide sequence ID" value="NZ_CP124545.1"/>
</dbReference>
<dbReference type="AlphaFoldDB" id="A0A0C2WGZ5"/>
<accession>A0A0C2WGZ5</accession>
<dbReference type="Proteomes" id="UP001230933">
    <property type="component" value="Chromosome"/>
</dbReference>
<reference evidence="3" key="2">
    <citation type="submission" date="2023-08" db="EMBL/GenBank/DDBJ databases">
        <title>Isolation and Characterization of Rhodococcus erythropolis MGMM8.</title>
        <authorList>
            <person name="Diabankana R.G.C."/>
            <person name="Afordoanyi D.M."/>
            <person name="Validov S.Z."/>
        </authorList>
    </citation>
    <scope>NUCLEOTIDE SEQUENCE</scope>
    <source>
        <strain evidence="3">MGMM8</strain>
    </source>
</reference>
<dbReference type="NCBIfam" id="TIGR04089">
    <property type="entry name" value="exp_by_SipW_III"/>
    <property type="match status" value="1"/>
</dbReference>
<evidence type="ECO:0000313" key="2">
    <source>
        <dbReference type="EMBL" id="KAB2586181.1"/>
    </source>
</evidence>
<reference evidence="2 4" key="1">
    <citation type="journal article" date="2017" name="Poromechanics V (2013)">
        <title>Genomic Characterization of the Arsenic-Tolerant Actinobacterium, &lt;i&gt;Rhodococcus erythropolis&lt;/i&gt; S43.</title>
        <authorList>
            <person name="Retamal-Morales G."/>
            <person name="Mehnert M."/>
            <person name="Schwabe R."/>
            <person name="Tischler D."/>
            <person name="Schloemann M."/>
            <person name="Levican G.J."/>
        </authorList>
    </citation>
    <scope>NUCLEOTIDE SEQUENCE [LARGE SCALE GENOMIC DNA]</scope>
    <source>
        <strain evidence="2 4">S43</strain>
    </source>
</reference>
<organism evidence="2 4">
    <name type="scientific">Rhodococcus erythropolis</name>
    <name type="common">Arthrobacter picolinophilus</name>
    <dbReference type="NCBI Taxonomy" id="1833"/>
    <lineage>
        <taxon>Bacteria</taxon>
        <taxon>Bacillati</taxon>
        <taxon>Actinomycetota</taxon>
        <taxon>Actinomycetes</taxon>
        <taxon>Mycobacteriales</taxon>
        <taxon>Nocardiaceae</taxon>
        <taxon>Rhodococcus</taxon>
        <taxon>Rhodococcus erythropolis group</taxon>
    </lineage>
</organism>
<feature type="signal peptide" evidence="1">
    <location>
        <begin position="1"/>
        <end position="26"/>
    </location>
</feature>
<evidence type="ECO:0000313" key="4">
    <source>
        <dbReference type="Proteomes" id="UP000325576"/>
    </source>
</evidence>
<proteinExistence type="predicted"/>
<dbReference type="InterPro" id="IPR024006">
    <property type="entry name" value="Alt_signal_exp_actinobact"/>
</dbReference>
<evidence type="ECO:0000313" key="3">
    <source>
        <dbReference type="EMBL" id="WMN02083.1"/>
    </source>
</evidence>
<evidence type="ECO:0000256" key="1">
    <source>
        <dbReference type="SAM" id="SignalP"/>
    </source>
</evidence>
<dbReference type="EMBL" id="CP124545">
    <property type="protein sequence ID" value="WMN02083.1"/>
    <property type="molecule type" value="Genomic_DNA"/>
</dbReference>
<dbReference type="Proteomes" id="UP000325576">
    <property type="component" value="Unassembled WGS sequence"/>
</dbReference>
<dbReference type="NCBIfam" id="TIGR04088">
    <property type="entry name" value="cognate_SipW"/>
    <property type="match status" value="1"/>
</dbReference>
<dbReference type="EMBL" id="MRBO01000237">
    <property type="protein sequence ID" value="KAB2586181.1"/>
    <property type="molecule type" value="Genomic_DNA"/>
</dbReference>
<keyword evidence="1" id="KW-0732">Signal</keyword>
<dbReference type="InterPro" id="IPR023833">
    <property type="entry name" value="Signal_pept_SipW-depend-type"/>
</dbReference>
<protein>
    <submittedName>
        <fullName evidence="3">Alternate-type signal peptide domain-containing protein</fullName>
    </submittedName>
</protein>